<reference evidence="2 3" key="1">
    <citation type="submission" date="2016-03" db="EMBL/GenBank/DDBJ databases">
        <authorList>
            <person name="Ploux O."/>
        </authorList>
    </citation>
    <scope>NUCLEOTIDE SEQUENCE [LARGE SCALE GENOMIC DNA]</scope>
    <source>
        <strain evidence="2 3">UAMH 11012</strain>
    </source>
</reference>
<organism evidence="2 3">
    <name type="scientific">Phialocephala subalpina</name>
    <dbReference type="NCBI Taxonomy" id="576137"/>
    <lineage>
        <taxon>Eukaryota</taxon>
        <taxon>Fungi</taxon>
        <taxon>Dikarya</taxon>
        <taxon>Ascomycota</taxon>
        <taxon>Pezizomycotina</taxon>
        <taxon>Leotiomycetes</taxon>
        <taxon>Helotiales</taxon>
        <taxon>Mollisiaceae</taxon>
        <taxon>Phialocephala</taxon>
        <taxon>Phialocephala fortinii species complex</taxon>
    </lineage>
</organism>
<keyword evidence="3" id="KW-1185">Reference proteome</keyword>
<dbReference type="Gene3D" id="3.80.10.10">
    <property type="entry name" value="Ribonuclease Inhibitor"/>
    <property type="match status" value="1"/>
</dbReference>
<dbReference type="AlphaFoldDB" id="A0A1L7WIA4"/>
<dbReference type="InterPro" id="IPR036047">
    <property type="entry name" value="F-box-like_dom_sf"/>
</dbReference>
<evidence type="ECO:0000313" key="3">
    <source>
        <dbReference type="Proteomes" id="UP000184330"/>
    </source>
</evidence>
<gene>
    <name evidence="2" type="ORF">PAC_02368</name>
</gene>
<sequence>MPIQRQSHLGRTPGGQLCLQKPQRTRAAESVEPYYISVLPDEVLFEILSYIPPKRHRYELVKDEERFPLTLVCKKWRRIYEPVLFRTIMTHYSTTIFLSRMRGLLDLLYTRPHLRGYPRNICISISRTVAHAAVCRILTAVIKCCTGLREVSFDSVYTPDISELLSTISTLPRLEHLGLGGPSLQLFFRDFTLPSLKSLYLSRYGPGRNPEDSSVPWPGEPIPITRTCLEHLLPPNRYHTGDVTRMLLRDPSCLPNVTEHILRWPSALTDLSIWLSHSAGGKYYTMEAMQRILDIHRSSLKRVTIGMLSGGYVGRTGSPDFSYFPHLEELRMSAYNLIRSETATDAARKLSAPNLRCVTLSFSVEDQHSESRSDFGKEQVTWIQEFAKLKKEKYPVSKLEKMVVLFDPGENPYHLRRLLRGPPEQVPVSGIAEPLTWPWEYLEEAKQCAAEFELRVEFKAGWTREEWNRIVRDEKVEMPDALEDLQPGLDGLFYNERAE</sequence>
<dbReference type="PROSITE" id="PS50181">
    <property type="entry name" value="FBOX"/>
    <property type="match status" value="1"/>
</dbReference>
<evidence type="ECO:0000259" key="1">
    <source>
        <dbReference type="PROSITE" id="PS50181"/>
    </source>
</evidence>
<dbReference type="Pfam" id="PF12937">
    <property type="entry name" value="F-box-like"/>
    <property type="match status" value="1"/>
</dbReference>
<dbReference type="SUPFAM" id="SSF52047">
    <property type="entry name" value="RNI-like"/>
    <property type="match status" value="1"/>
</dbReference>
<evidence type="ECO:0000313" key="2">
    <source>
        <dbReference type="EMBL" id="CZR52491.1"/>
    </source>
</evidence>
<protein>
    <recommendedName>
        <fullName evidence="1">F-box domain-containing protein</fullName>
    </recommendedName>
</protein>
<name>A0A1L7WIA4_9HELO</name>
<dbReference type="EMBL" id="FJOG01000003">
    <property type="protein sequence ID" value="CZR52491.1"/>
    <property type="molecule type" value="Genomic_DNA"/>
</dbReference>
<dbReference type="Gene3D" id="1.20.1280.50">
    <property type="match status" value="1"/>
</dbReference>
<dbReference type="InterPro" id="IPR001810">
    <property type="entry name" value="F-box_dom"/>
</dbReference>
<dbReference type="OrthoDB" id="3463436at2759"/>
<dbReference type="CDD" id="cd09917">
    <property type="entry name" value="F-box_SF"/>
    <property type="match status" value="1"/>
</dbReference>
<dbReference type="SUPFAM" id="SSF81383">
    <property type="entry name" value="F-box domain"/>
    <property type="match status" value="1"/>
</dbReference>
<accession>A0A1L7WIA4</accession>
<feature type="domain" description="F-box" evidence="1">
    <location>
        <begin position="33"/>
        <end position="88"/>
    </location>
</feature>
<proteinExistence type="predicted"/>
<dbReference type="Proteomes" id="UP000184330">
    <property type="component" value="Unassembled WGS sequence"/>
</dbReference>
<dbReference type="InterPro" id="IPR032675">
    <property type="entry name" value="LRR_dom_sf"/>
</dbReference>